<dbReference type="PANTHER" id="PTHR47797">
    <property type="entry name" value="DEHYDROGENASE, PUTATIVE (AFU_ORTHOLOGUE AFUA_8G05805)-RELATED"/>
    <property type="match status" value="1"/>
</dbReference>
<dbReference type="Gene3D" id="2.60.40.1210">
    <property type="entry name" value="Cellobiose dehydrogenase, cytochrome domain"/>
    <property type="match status" value="1"/>
</dbReference>
<evidence type="ECO:0000256" key="3">
    <source>
        <dbReference type="ARBA" id="ARBA00022692"/>
    </source>
</evidence>
<dbReference type="SMART" id="SM00664">
    <property type="entry name" value="DoH"/>
    <property type="match status" value="1"/>
</dbReference>
<dbReference type="InterPro" id="IPR006593">
    <property type="entry name" value="Cyt_b561/ferric_Rdtase_TM"/>
</dbReference>
<evidence type="ECO:0000256" key="1">
    <source>
        <dbReference type="ARBA" id="ARBA00004370"/>
    </source>
</evidence>
<dbReference type="PROSITE" id="PS50939">
    <property type="entry name" value="CYTOCHROME_B561"/>
    <property type="match status" value="1"/>
</dbReference>
<dbReference type="CDD" id="cd08760">
    <property type="entry name" value="Cyt_b561_FRRS1_like"/>
    <property type="match status" value="1"/>
</dbReference>
<keyword evidence="4" id="KW-0249">Electron transport</keyword>
<dbReference type="InterPro" id="IPR005018">
    <property type="entry name" value="DOMON_domain"/>
</dbReference>
<keyword evidence="10" id="KW-1185">Reference proteome</keyword>
<dbReference type="PANTHER" id="PTHR47797:SF3">
    <property type="entry name" value="CYTOCHROME B561 DOMAIN-CONTAINING PROTEIN"/>
    <property type="match status" value="1"/>
</dbReference>
<evidence type="ECO:0000256" key="6">
    <source>
        <dbReference type="ARBA" id="ARBA00023136"/>
    </source>
</evidence>
<accession>A0A067SYM1</accession>
<dbReference type="HOGENOM" id="CLU_038404_0_0_1"/>
<evidence type="ECO:0000256" key="4">
    <source>
        <dbReference type="ARBA" id="ARBA00022982"/>
    </source>
</evidence>
<name>A0A067SYM1_GALM3</name>
<dbReference type="AlphaFoldDB" id="A0A067SYM1"/>
<evidence type="ECO:0000256" key="2">
    <source>
        <dbReference type="ARBA" id="ARBA00022448"/>
    </source>
</evidence>
<dbReference type="SMART" id="SM00665">
    <property type="entry name" value="B561"/>
    <property type="match status" value="1"/>
</dbReference>
<gene>
    <name evidence="9" type="ORF">GALMADRAFT_516288</name>
</gene>
<dbReference type="InterPro" id="IPR015920">
    <property type="entry name" value="Cellobiose_DH-like_cyt"/>
</dbReference>
<evidence type="ECO:0000259" key="8">
    <source>
        <dbReference type="PROSITE" id="PS50939"/>
    </source>
</evidence>
<evidence type="ECO:0000256" key="5">
    <source>
        <dbReference type="ARBA" id="ARBA00022989"/>
    </source>
</evidence>
<sequence length="401" mass="44034">MHVKPPMEPVRRQQSVTGDTQCGTLMCIQATVNGSSTTYVLSSLGKQKLGWMAMGFGNQMSNTPMVIMWINSDSSVTLSQRSAPTEAMPTVVQNPPRIAVKSLDLSIISSNKPQLAFSVATNGDTKQPIIFAYGTTVPSSFEADATLIQHLDYGTLTLDLTKQLPSSTTGTSPTTSPTAGSSDSFSFPLLPYQKLIVAHAIFCTVGFLLLLPIGALLARYLRTIVAGPTWFKGHWGVQFAIAGPTILIGVVLGIQSVNEAKALHLDDDHKRWGITIFILYFVQCGLGAFIHFVKKQNRKRRPPQNYVHAVLGLAIIGLALYQVHSGYDHEWPSTTGRDPLPAGVKIIFWVWVVLLPVSYAIGLSFLPKQYRQERAKINDDDDDRNHLHLRETAYQSVGQRS</sequence>
<dbReference type="Proteomes" id="UP000027222">
    <property type="component" value="Unassembled WGS sequence"/>
</dbReference>
<dbReference type="OrthoDB" id="19261at2759"/>
<dbReference type="Gene3D" id="1.20.120.1770">
    <property type="match status" value="1"/>
</dbReference>
<keyword evidence="6 7" id="KW-0472">Membrane</keyword>
<dbReference type="EMBL" id="KL142380">
    <property type="protein sequence ID" value="KDR75941.1"/>
    <property type="molecule type" value="Genomic_DNA"/>
</dbReference>
<feature type="transmembrane region" description="Helical" evidence="7">
    <location>
        <begin position="196"/>
        <end position="221"/>
    </location>
</feature>
<evidence type="ECO:0000313" key="9">
    <source>
        <dbReference type="EMBL" id="KDR75941.1"/>
    </source>
</evidence>
<evidence type="ECO:0000256" key="7">
    <source>
        <dbReference type="SAM" id="Phobius"/>
    </source>
</evidence>
<feature type="domain" description="Cytochrome b561" evidence="8">
    <location>
        <begin position="158"/>
        <end position="364"/>
    </location>
</feature>
<feature type="transmembrane region" description="Helical" evidence="7">
    <location>
        <begin position="233"/>
        <end position="254"/>
    </location>
</feature>
<comment type="subcellular location">
    <subcellularLocation>
        <location evidence="1">Membrane</location>
    </subcellularLocation>
</comment>
<keyword evidence="5 7" id="KW-1133">Transmembrane helix</keyword>
<dbReference type="STRING" id="685588.A0A067SYM1"/>
<feature type="transmembrane region" description="Helical" evidence="7">
    <location>
        <begin position="274"/>
        <end position="293"/>
    </location>
</feature>
<reference evidence="10" key="1">
    <citation type="journal article" date="2014" name="Proc. Natl. Acad. Sci. U.S.A.">
        <title>Extensive sampling of basidiomycete genomes demonstrates inadequacy of the white-rot/brown-rot paradigm for wood decay fungi.</title>
        <authorList>
            <person name="Riley R."/>
            <person name="Salamov A.A."/>
            <person name="Brown D.W."/>
            <person name="Nagy L.G."/>
            <person name="Floudas D."/>
            <person name="Held B.W."/>
            <person name="Levasseur A."/>
            <person name="Lombard V."/>
            <person name="Morin E."/>
            <person name="Otillar R."/>
            <person name="Lindquist E.A."/>
            <person name="Sun H."/>
            <person name="LaButti K.M."/>
            <person name="Schmutz J."/>
            <person name="Jabbour D."/>
            <person name="Luo H."/>
            <person name="Baker S.E."/>
            <person name="Pisabarro A.G."/>
            <person name="Walton J.D."/>
            <person name="Blanchette R.A."/>
            <person name="Henrissat B."/>
            <person name="Martin F."/>
            <person name="Cullen D."/>
            <person name="Hibbett D.S."/>
            <person name="Grigoriev I.V."/>
        </authorList>
    </citation>
    <scope>NUCLEOTIDE SEQUENCE [LARGE SCALE GENOMIC DNA]</scope>
    <source>
        <strain evidence="10">CBS 339.88</strain>
    </source>
</reference>
<feature type="transmembrane region" description="Helical" evidence="7">
    <location>
        <begin position="305"/>
        <end position="323"/>
    </location>
</feature>
<protein>
    <recommendedName>
        <fullName evidence="8">Cytochrome b561 domain-containing protein</fullName>
    </recommendedName>
</protein>
<dbReference type="SUPFAM" id="SSF49344">
    <property type="entry name" value="CBD9-like"/>
    <property type="match status" value="1"/>
</dbReference>
<evidence type="ECO:0000313" key="10">
    <source>
        <dbReference type="Proteomes" id="UP000027222"/>
    </source>
</evidence>
<proteinExistence type="predicted"/>
<dbReference type="Pfam" id="PF03188">
    <property type="entry name" value="Cytochrom_B561"/>
    <property type="match status" value="1"/>
</dbReference>
<dbReference type="CDD" id="cd09630">
    <property type="entry name" value="CDH_like_cytochrome"/>
    <property type="match status" value="1"/>
</dbReference>
<dbReference type="Pfam" id="PF16010">
    <property type="entry name" value="CDH-cyt"/>
    <property type="match status" value="1"/>
</dbReference>
<keyword evidence="3 7" id="KW-0812">Transmembrane</keyword>
<keyword evidence="2" id="KW-0813">Transport</keyword>
<dbReference type="GO" id="GO:0016020">
    <property type="term" value="C:membrane"/>
    <property type="evidence" value="ECO:0007669"/>
    <property type="project" value="UniProtKB-SubCell"/>
</dbReference>
<organism evidence="9 10">
    <name type="scientific">Galerina marginata (strain CBS 339.88)</name>
    <dbReference type="NCBI Taxonomy" id="685588"/>
    <lineage>
        <taxon>Eukaryota</taxon>
        <taxon>Fungi</taxon>
        <taxon>Dikarya</taxon>
        <taxon>Basidiomycota</taxon>
        <taxon>Agaricomycotina</taxon>
        <taxon>Agaricomycetes</taxon>
        <taxon>Agaricomycetidae</taxon>
        <taxon>Agaricales</taxon>
        <taxon>Agaricineae</taxon>
        <taxon>Strophariaceae</taxon>
        <taxon>Galerina</taxon>
    </lineage>
</organism>
<feature type="transmembrane region" description="Helical" evidence="7">
    <location>
        <begin position="346"/>
        <end position="366"/>
    </location>
</feature>